<dbReference type="PANTHER" id="PTHR13932">
    <property type="entry name" value="COPROPORPHYRINIGEN III OXIDASE"/>
    <property type="match status" value="1"/>
</dbReference>
<dbReference type="SFLD" id="SFLDS00029">
    <property type="entry name" value="Radical_SAM"/>
    <property type="match status" value="1"/>
</dbReference>
<dbReference type="Pfam" id="PF04055">
    <property type="entry name" value="Radical_SAM"/>
    <property type="match status" value="1"/>
</dbReference>
<dbReference type="Gene3D" id="3.30.750.200">
    <property type="match status" value="1"/>
</dbReference>
<sequence length="394" mass="44945">MWEPRSAYLHIPFCHRRCYYCDFAIVPLGDHADGTQSSAIEDYLELLDYEIKSSPKGPPLSTVYIGGGTPSILTPTQLERLLRSLRSHFGIALGAELSFEMDPSTFDRLRFEGYLAAGINRVSLGVQSFDNKVLAQLGRRHRWEHINEATTWIREAFAEHALTSWSLDLIQGLPEQTLPQWKDQLEQAIFLAPPHLSIYNLSIEPGTVFERKNKLGQLTLLTVDEVANIMEATNTTLLDAGYNHYEISNFAFPGHASRHNRSYWSGAGWWGFGLSASSAPYGEILARPRSSKQYRQWLSADRLRSIPISSKGMPFDERLIVSMRRREGINLFMQARICGINHAALNNLIDRWQCFYDAGLLVREGDRWYLNESRGMSMSNGLLREMLVWWESLP</sequence>
<keyword evidence="6" id="KW-0934">Plastid</keyword>
<evidence type="ECO:0000256" key="2">
    <source>
        <dbReference type="ARBA" id="ARBA00014678"/>
    </source>
</evidence>
<dbReference type="NCBIfam" id="TIGR00539">
    <property type="entry name" value="hemN_rel"/>
    <property type="match status" value="1"/>
</dbReference>
<proteinExistence type="inferred from homology"/>
<evidence type="ECO:0000256" key="1">
    <source>
        <dbReference type="ARBA" id="ARBA00006100"/>
    </source>
</evidence>
<organism evidence="6">
    <name type="scientific">Paulinella longichromatophora</name>
    <dbReference type="NCBI Taxonomy" id="1708747"/>
    <lineage>
        <taxon>Eukaryota</taxon>
        <taxon>Sar</taxon>
        <taxon>Rhizaria</taxon>
        <taxon>Cercozoa</taxon>
        <taxon>Imbricatea</taxon>
        <taxon>Silicofilosea</taxon>
        <taxon>Euglyphida</taxon>
        <taxon>Paulinellidae</taxon>
        <taxon>Paulinella</taxon>
    </lineage>
</organism>
<evidence type="ECO:0000259" key="5">
    <source>
        <dbReference type="PROSITE" id="PS51918"/>
    </source>
</evidence>
<gene>
    <name evidence="6" type="ORF">PLO_229</name>
</gene>
<dbReference type="SFLD" id="SFLDG01065">
    <property type="entry name" value="anaerobic_coproporphyrinogen-I"/>
    <property type="match status" value="1"/>
</dbReference>
<evidence type="ECO:0000256" key="4">
    <source>
        <dbReference type="ARBA" id="ARBA00045130"/>
    </source>
</evidence>
<dbReference type="SMART" id="SM00729">
    <property type="entry name" value="Elp3"/>
    <property type="match status" value="1"/>
</dbReference>
<accession>A0A2H4ZNZ5</accession>
<reference evidence="6" key="1">
    <citation type="submission" date="2017-10" db="EMBL/GenBank/DDBJ databases">
        <title>Paulinella longichromatophora chromatophore genome.</title>
        <authorList>
            <person name="Lhee D."/>
            <person name="Yoon H.S."/>
        </authorList>
    </citation>
    <scope>NUCLEOTIDE SEQUENCE</scope>
</reference>
<dbReference type="GO" id="GO:0051539">
    <property type="term" value="F:4 iron, 4 sulfur cluster binding"/>
    <property type="evidence" value="ECO:0007669"/>
    <property type="project" value="InterPro"/>
</dbReference>
<dbReference type="CDD" id="cd01335">
    <property type="entry name" value="Radical_SAM"/>
    <property type="match status" value="1"/>
</dbReference>
<evidence type="ECO:0000256" key="3">
    <source>
        <dbReference type="ARBA" id="ARBA00033094"/>
    </source>
</evidence>
<dbReference type="EMBL" id="MG264610">
    <property type="protein sequence ID" value="AUG32231.1"/>
    <property type="molecule type" value="Genomic_DNA"/>
</dbReference>
<dbReference type="PANTHER" id="PTHR13932:SF5">
    <property type="entry name" value="RADICAL S-ADENOSYL METHIONINE DOMAIN-CONTAINING PROTEIN 1, MITOCHONDRIAL"/>
    <property type="match status" value="1"/>
</dbReference>
<comment type="similarity">
    <text evidence="1">Belongs to the anaerobic coproporphyrinogen-III oxidase family. HemW subfamily.</text>
</comment>
<comment type="function">
    <text evidence="4">May be a heme chaperone, appears to bind heme. Homologous bacterial proteins do not have oxygen-independent coproporphyrinogen-III oxidase activity. Binds 1 [4Fe-4S] cluster. The cluster is coordinated with 3 cysteines and an exchangeable S-adenosyl-L-methionine.</text>
</comment>
<feature type="domain" description="Radical SAM core" evidence="5">
    <location>
        <begin position="1"/>
        <end position="239"/>
    </location>
</feature>
<name>A0A2H4ZNZ5_9EUKA</name>
<dbReference type="InterPro" id="IPR058240">
    <property type="entry name" value="rSAM_sf"/>
</dbReference>
<dbReference type="GO" id="GO:0005737">
    <property type="term" value="C:cytoplasm"/>
    <property type="evidence" value="ECO:0007669"/>
    <property type="project" value="InterPro"/>
</dbReference>
<dbReference type="AlphaFoldDB" id="A0A2H4ZNZ5"/>
<geneLocation type="plastid" evidence="6"/>
<protein>
    <recommendedName>
        <fullName evidence="2">Radical S-adenosyl methionine domain-containing protein 1, mitochondrial</fullName>
    </recommendedName>
    <alternativeName>
        <fullName evidence="3">Putative heme chaperone</fullName>
    </alternativeName>
</protein>
<dbReference type="SUPFAM" id="SSF102114">
    <property type="entry name" value="Radical SAM enzymes"/>
    <property type="match status" value="1"/>
</dbReference>
<dbReference type="InterPro" id="IPR007197">
    <property type="entry name" value="rSAM"/>
</dbReference>
<dbReference type="InterPro" id="IPR034505">
    <property type="entry name" value="Coproporphyrinogen-III_oxidase"/>
</dbReference>
<dbReference type="GO" id="GO:0006779">
    <property type="term" value="P:porphyrin-containing compound biosynthetic process"/>
    <property type="evidence" value="ECO:0007669"/>
    <property type="project" value="InterPro"/>
</dbReference>
<dbReference type="SFLD" id="SFLDF00562">
    <property type="entry name" value="HemN-like__clustered_with_heat"/>
    <property type="match status" value="1"/>
</dbReference>
<dbReference type="GO" id="GO:0004109">
    <property type="term" value="F:coproporphyrinogen oxidase activity"/>
    <property type="evidence" value="ECO:0007669"/>
    <property type="project" value="InterPro"/>
</dbReference>
<dbReference type="InterPro" id="IPR006638">
    <property type="entry name" value="Elp3/MiaA/NifB-like_rSAM"/>
</dbReference>
<dbReference type="InterPro" id="IPR004559">
    <property type="entry name" value="HemW-like"/>
</dbReference>
<evidence type="ECO:0000313" key="6">
    <source>
        <dbReference type="EMBL" id="AUG32231.1"/>
    </source>
</evidence>
<dbReference type="PROSITE" id="PS51918">
    <property type="entry name" value="RADICAL_SAM"/>
    <property type="match status" value="1"/>
</dbReference>